<protein>
    <submittedName>
        <fullName evidence="1">Uncharacterized protein</fullName>
    </submittedName>
</protein>
<keyword evidence="2" id="KW-1185">Reference proteome</keyword>
<accession>A0AAV7T234</accession>
<organism evidence="1 2">
    <name type="scientific">Pleurodeles waltl</name>
    <name type="common">Iberian ribbed newt</name>
    <dbReference type="NCBI Taxonomy" id="8319"/>
    <lineage>
        <taxon>Eukaryota</taxon>
        <taxon>Metazoa</taxon>
        <taxon>Chordata</taxon>
        <taxon>Craniata</taxon>
        <taxon>Vertebrata</taxon>
        <taxon>Euteleostomi</taxon>
        <taxon>Amphibia</taxon>
        <taxon>Batrachia</taxon>
        <taxon>Caudata</taxon>
        <taxon>Salamandroidea</taxon>
        <taxon>Salamandridae</taxon>
        <taxon>Pleurodelinae</taxon>
        <taxon>Pleurodeles</taxon>
    </lineage>
</organism>
<proteinExistence type="predicted"/>
<gene>
    <name evidence="1" type="ORF">NDU88_001953</name>
</gene>
<dbReference type="Proteomes" id="UP001066276">
    <property type="component" value="Chromosome 4_1"/>
</dbReference>
<sequence length="176" mass="19573">MGVVGRGDDVEVVRSDDVGKRCHVDVEEGRAEGRSLGYAQMILVASDRKGGRRTLWVLPVGKEVIQSRALSRIPASWRHVRRVWRQTVSKAAERSRRMRAAVSPLSSKVLMSSVAAMRAVSVAAKTGLGWVQSVVFLKEVGQLPVDDRLDDLCREREQGDGPVVFWVLWVRLGLLE</sequence>
<evidence type="ECO:0000313" key="2">
    <source>
        <dbReference type="Proteomes" id="UP001066276"/>
    </source>
</evidence>
<comment type="caution">
    <text evidence="1">The sequence shown here is derived from an EMBL/GenBank/DDBJ whole genome shotgun (WGS) entry which is preliminary data.</text>
</comment>
<dbReference type="EMBL" id="JANPWB010000007">
    <property type="protein sequence ID" value="KAJ1170072.1"/>
    <property type="molecule type" value="Genomic_DNA"/>
</dbReference>
<evidence type="ECO:0000313" key="1">
    <source>
        <dbReference type="EMBL" id="KAJ1170072.1"/>
    </source>
</evidence>
<reference evidence="1" key="1">
    <citation type="journal article" date="2022" name="bioRxiv">
        <title>Sequencing and chromosome-scale assembly of the giantPleurodeles waltlgenome.</title>
        <authorList>
            <person name="Brown T."/>
            <person name="Elewa A."/>
            <person name="Iarovenko S."/>
            <person name="Subramanian E."/>
            <person name="Araus A.J."/>
            <person name="Petzold A."/>
            <person name="Susuki M."/>
            <person name="Suzuki K.-i.T."/>
            <person name="Hayashi T."/>
            <person name="Toyoda A."/>
            <person name="Oliveira C."/>
            <person name="Osipova E."/>
            <person name="Leigh N.D."/>
            <person name="Simon A."/>
            <person name="Yun M.H."/>
        </authorList>
    </citation>
    <scope>NUCLEOTIDE SEQUENCE</scope>
    <source>
        <strain evidence="1">20211129_DDA</strain>
        <tissue evidence="1">Liver</tissue>
    </source>
</reference>
<dbReference type="AlphaFoldDB" id="A0AAV7T234"/>
<name>A0AAV7T234_PLEWA</name>